<evidence type="ECO:0000256" key="3">
    <source>
        <dbReference type="ARBA" id="ARBA00022837"/>
    </source>
</evidence>
<organism evidence="5">
    <name type="scientific">Menopon gallinae</name>
    <name type="common">poultry shaft louse</name>
    <dbReference type="NCBI Taxonomy" id="328185"/>
    <lineage>
        <taxon>Eukaryota</taxon>
        <taxon>Metazoa</taxon>
        <taxon>Ecdysozoa</taxon>
        <taxon>Arthropoda</taxon>
        <taxon>Hexapoda</taxon>
        <taxon>Insecta</taxon>
        <taxon>Pterygota</taxon>
        <taxon>Neoptera</taxon>
        <taxon>Paraneoptera</taxon>
        <taxon>Psocodea</taxon>
        <taxon>Troctomorpha</taxon>
        <taxon>Phthiraptera</taxon>
        <taxon>Amblycera</taxon>
        <taxon>Menoponidae</taxon>
        <taxon>Menopon</taxon>
    </lineage>
</organism>
<evidence type="ECO:0000256" key="2">
    <source>
        <dbReference type="ARBA" id="ARBA00022737"/>
    </source>
</evidence>
<keyword evidence="3" id="KW-0106">Calcium</keyword>
<dbReference type="SMART" id="SM00054">
    <property type="entry name" value="EFh"/>
    <property type="match status" value="4"/>
</dbReference>
<dbReference type="GO" id="GO:0005509">
    <property type="term" value="F:calcium ion binding"/>
    <property type="evidence" value="ECO:0007669"/>
    <property type="project" value="InterPro"/>
</dbReference>
<dbReference type="InterPro" id="IPR018247">
    <property type="entry name" value="EF_Hand_1_Ca_BS"/>
</dbReference>
<feature type="domain" description="EF-hand" evidence="4">
    <location>
        <begin position="101"/>
        <end position="136"/>
    </location>
</feature>
<dbReference type="PROSITE" id="PS00018">
    <property type="entry name" value="EF_HAND_1"/>
    <property type="match status" value="2"/>
</dbReference>
<dbReference type="PROSITE" id="PS50222">
    <property type="entry name" value="EF_HAND_2"/>
    <property type="match status" value="1"/>
</dbReference>
<reference evidence="5" key="1">
    <citation type="journal article" date="2024" name="Gigascience">
        <title>Chromosome-level genome of the poultry shaft louse Menopon gallinae provides insight into the host-switching and adaptive evolution of parasitic lice.</title>
        <authorList>
            <person name="Xu Y."/>
            <person name="Ma L."/>
            <person name="Liu S."/>
            <person name="Liang Y."/>
            <person name="Liu Q."/>
            <person name="He Z."/>
            <person name="Tian L."/>
            <person name="Duan Y."/>
            <person name="Cai W."/>
            <person name="Li H."/>
            <person name="Song F."/>
        </authorList>
    </citation>
    <scope>NUCLEOTIDE SEQUENCE</scope>
    <source>
        <strain evidence="5">Cailab_2023a</strain>
    </source>
</reference>
<proteinExistence type="predicted"/>
<dbReference type="SUPFAM" id="SSF47473">
    <property type="entry name" value="EF-hand"/>
    <property type="match status" value="1"/>
</dbReference>
<dbReference type="InterPro" id="IPR002048">
    <property type="entry name" value="EF_hand_dom"/>
</dbReference>
<dbReference type="AlphaFoldDB" id="A0AAW2HQL6"/>
<dbReference type="PANTHER" id="PTHR45942">
    <property type="entry name" value="PROTEIN PHOSPATASE 3 REGULATORY SUBUNIT B ALPHA ISOFORM TYPE 1"/>
    <property type="match status" value="1"/>
</dbReference>
<sequence>MSQFSDFRKKKLLFVFKVFFDIDGSGSINNTDFQLALENVVKMRGYSKSDPKYSETENMLQDIWNELRASGDGNKDGQISSDEWCAMWYEYAQNSDKPQKWQNRYMDFIFNLQDSTGDGLIDENEFVTVCTSYGIDAAECKAAFSKFSNNNAISITRVEFAKLWKEFFTSDDTSARGNFIFGKTSFD</sequence>
<evidence type="ECO:0000259" key="4">
    <source>
        <dbReference type="PROSITE" id="PS50222"/>
    </source>
</evidence>
<dbReference type="CDD" id="cd00051">
    <property type="entry name" value="EFh"/>
    <property type="match status" value="1"/>
</dbReference>
<keyword evidence="2" id="KW-0677">Repeat</keyword>
<dbReference type="Pfam" id="PF13202">
    <property type="entry name" value="EF-hand_5"/>
    <property type="match status" value="1"/>
</dbReference>
<evidence type="ECO:0000256" key="1">
    <source>
        <dbReference type="ARBA" id="ARBA00022723"/>
    </source>
</evidence>
<dbReference type="EMBL" id="JARGDH010000004">
    <property type="protein sequence ID" value="KAL0271766.1"/>
    <property type="molecule type" value="Genomic_DNA"/>
</dbReference>
<keyword evidence="1" id="KW-0479">Metal-binding</keyword>
<accession>A0AAW2HQL6</accession>
<comment type="caution">
    <text evidence="5">The sequence shown here is derived from an EMBL/GenBank/DDBJ whole genome shotgun (WGS) entry which is preliminary data.</text>
</comment>
<dbReference type="Gene3D" id="1.10.238.10">
    <property type="entry name" value="EF-hand"/>
    <property type="match status" value="1"/>
</dbReference>
<gene>
    <name evidence="5" type="ORF">PYX00_008761</name>
</gene>
<evidence type="ECO:0000313" key="5">
    <source>
        <dbReference type="EMBL" id="KAL0271766.1"/>
    </source>
</evidence>
<protein>
    <recommendedName>
        <fullName evidence="4">EF-hand domain-containing protein</fullName>
    </recommendedName>
</protein>
<dbReference type="InterPro" id="IPR011992">
    <property type="entry name" value="EF-hand-dom_pair"/>
</dbReference>
<name>A0AAW2HQL6_9NEOP</name>